<dbReference type="Proteomes" id="UP001162001">
    <property type="component" value="Segment"/>
</dbReference>
<organism evidence="3 4">
    <name type="scientific">Fadolivirus FV1/VV64</name>
    <dbReference type="NCBI Taxonomy" id="3070911"/>
    <lineage>
        <taxon>Viruses</taxon>
        <taxon>Varidnaviria</taxon>
        <taxon>Bamfordvirae</taxon>
        <taxon>Nucleocytoviricota</taxon>
        <taxon>Megaviricetes</taxon>
        <taxon>Imitervirales</taxon>
        <taxon>Mimiviridae</taxon>
        <taxon>Klosneuvirinae</taxon>
        <taxon>Fadolivirus</taxon>
        <taxon>Fadolivirus algeromassiliense</taxon>
    </lineage>
</organism>
<feature type="domain" description="FAD-binding PCMH-type" evidence="2">
    <location>
        <begin position="46"/>
        <end position="217"/>
    </location>
</feature>
<dbReference type="InterPro" id="IPR006094">
    <property type="entry name" value="Oxid_FAD_bind_N"/>
</dbReference>
<evidence type="ECO:0000256" key="1">
    <source>
        <dbReference type="SAM" id="Phobius"/>
    </source>
</evidence>
<keyword evidence="1" id="KW-0472">Membrane</keyword>
<dbReference type="InterPro" id="IPR016166">
    <property type="entry name" value="FAD-bd_PCMH"/>
</dbReference>
<gene>
    <name evidence="3" type="ORF">Fadolivirus_1_1187</name>
</gene>
<dbReference type="InterPro" id="IPR016169">
    <property type="entry name" value="FAD-bd_PCMH_sub2"/>
</dbReference>
<feature type="transmembrane region" description="Helical" evidence="1">
    <location>
        <begin position="6"/>
        <end position="23"/>
    </location>
</feature>
<evidence type="ECO:0000313" key="4">
    <source>
        <dbReference type="Proteomes" id="UP001162001"/>
    </source>
</evidence>
<dbReference type="PROSITE" id="PS51387">
    <property type="entry name" value="FAD_PCMH"/>
    <property type="match status" value="1"/>
</dbReference>
<dbReference type="SUPFAM" id="SSF56176">
    <property type="entry name" value="FAD-binding/transporter-associated domain-like"/>
    <property type="match status" value="1"/>
</dbReference>
<dbReference type="EMBL" id="MT418680">
    <property type="protein sequence ID" value="QKF94645.1"/>
    <property type="molecule type" value="Genomic_DNA"/>
</dbReference>
<keyword evidence="3" id="KW-0489">Methyltransferase</keyword>
<keyword evidence="1" id="KW-0812">Transmembrane</keyword>
<evidence type="ECO:0000259" key="2">
    <source>
        <dbReference type="PROSITE" id="PS51387"/>
    </source>
</evidence>
<dbReference type="InterPro" id="IPR029063">
    <property type="entry name" value="SAM-dependent_MTases_sf"/>
</dbReference>
<reference evidence="3 4" key="1">
    <citation type="submission" date="2020-04" db="EMBL/GenBank/DDBJ databases">
        <title>Advantages and limits of metagenomic assembly and binning of a giant virus.</title>
        <authorList>
            <person name="Schulz F."/>
            <person name="Andreani J."/>
            <person name="Francis R."/>
            <person name="Boudjemaa H."/>
            <person name="Bou Khalil J.Y."/>
            <person name="Lee J."/>
            <person name="La Scola B."/>
            <person name="Woyke T."/>
        </authorList>
    </citation>
    <scope>NUCLEOTIDE SEQUENCE [LARGE SCALE GENOMIC DNA]</scope>
    <source>
        <strain evidence="3 4">FV1/VV64</strain>
    </source>
</reference>
<dbReference type="InterPro" id="IPR010031">
    <property type="entry name" value="FAD_lactone_oxidase-like"/>
</dbReference>
<keyword evidence="1" id="KW-1133">Transmembrane helix</keyword>
<dbReference type="InterPro" id="IPR036318">
    <property type="entry name" value="FAD-bd_PCMH-like_sf"/>
</dbReference>
<accession>A0A7D3QV13</accession>
<sequence>MILLKYIIVTIFIICVILIYYFNKKEKTIVTSNLNFIKSVDDVSKMNNKVVERVFNPLSLEDIVEIINLAKINKKQIIAKGQSHSMGGQSIVENGYIIDTKFMNHVLELDQINKTVTVEPGITWYELINFLNNYGYSPEILQSYASFSIGGSVSVNIHGITSDSTLAKSIIELEIINSDGEIIACNRQHNNELFSLIIGGYGLFGIITKVKLTIVDNTALDMESKHLNIYNFINMYESILNNENIRIKIARINVTNMEDINLYLFKQIESTGTVISKLDDTPKEMSKLSQLLYKWVLPNPKIQKIRFDLEKALGKPLDINKDKNMDIITTNDFLYESATPLARLYSPLIDVNKTHILQEYFIPNIGDNFVTWMHYLRSVFIDNRNNINGIDLLNITIRYVLQDQDSYLKYANKNMYAFVFYYRIECTKQADNKLKYIHNLLVNKALELSGTFYLPYRHHYSYQQLELTYPNIKQFILLKKKYDSDEMFSNLWYQNYKNILNESSNIPINVPIIDKQITFIIKKTDNQIINNNAYRLLLSTKIGKQKLKKFLVNVFNLTNPYELYNFINSLYKTNKNITDKEMFLKIRDHINNMYSSFGKLYDSYTLLNKQTEIITNQIKELLLKVGINYPLNNYVNIGDSGRYINALKNDLNINGKIYSINNLYDYMENINSSFKSKFIKYDFNQMDPFPLKDNSVELVTCLIGIHHFREDKLKQFIDNIYRILKPNGIFILRDHNATSESIPLIHCAHNVFNAVVGEKLETELNEFRNFKPFNYWRDIIESSGFNDMRIYTMQQNDSTENLFACFMKLDNMNQLMPLGLKSNAYKNLDYKRSLSQTYLTTPEWYSVDLIKEYGNYLEHTPWYDYPYFKNIIKYWEIFMKSSITSINKTSFNQTLSSWSYIFMNFVIGVIVTIMFVQLGLLSIIPSFFYHLPGNDETSNIRMIVYSKNDISNLDNRIKIIESEKDYHIVEIPRYKQFSELLIRMINSHTIPMEIAGQTQIQMRVSLDSIDKNQIDKIEILYDYDLNENSKQKQYIVNVLIGDLWEIVNNNKVKIHHIYDY</sequence>
<proteinExistence type="predicted"/>
<dbReference type="Gene3D" id="3.30.43.10">
    <property type="entry name" value="Uridine Diphospho-n-acetylenolpyruvylglucosamine Reductase, domain 2"/>
    <property type="match status" value="1"/>
</dbReference>
<dbReference type="GO" id="GO:0071949">
    <property type="term" value="F:FAD binding"/>
    <property type="evidence" value="ECO:0007669"/>
    <property type="project" value="InterPro"/>
</dbReference>
<dbReference type="GO" id="GO:0016899">
    <property type="term" value="F:oxidoreductase activity, acting on the CH-OH group of donors, oxygen as acceptor"/>
    <property type="evidence" value="ECO:0007669"/>
    <property type="project" value="InterPro"/>
</dbReference>
<dbReference type="InterPro" id="IPR016167">
    <property type="entry name" value="FAD-bd_PCMH_sub1"/>
</dbReference>
<dbReference type="Pfam" id="PF01565">
    <property type="entry name" value="FAD_binding_4"/>
    <property type="match status" value="1"/>
</dbReference>
<dbReference type="InterPro" id="IPR013216">
    <property type="entry name" value="Methyltransf_11"/>
</dbReference>
<dbReference type="SUPFAM" id="SSF53335">
    <property type="entry name" value="S-adenosyl-L-methionine-dependent methyltransferases"/>
    <property type="match status" value="1"/>
</dbReference>
<evidence type="ECO:0000313" key="3">
    <source>
        <dbReference type="EMBL" id="QKF94645.1"/>
    </source>
</evidence>
<dbReference type="PANTHER" id="PTHR43762">
    <property type="entry name" value="L-GULONOLACTONE OXIDASE"/>
    <property type="match status" value="1"/>
</dbReference>
<protein>
    <submittedName>
        <fullName evidence="3">FAD/FMN-containing dehydrogenase with methyltransferase domain</fullName>
    </submittedName>
</protein>
<dbReference type="GO" id="GO:0008757">
    <property type="term" value="F:S-adenosylmethionine-dependent methyltransferase activity"/>
    <property type="evidence" value="ECO:0007669"/>
    <property type="project" value="InterPro"/>
</dbReference>
<keyword evidence="4" id="KW-1185">Reference proteome</keyword>
<dbReference type="CDD" id="cd02440">
    <property type="entry name" value="AdoMet_MTases"/>
    <property type="match status" value="1"/>
</dbReference>
<dbReference type="PANTHER" id="PTHR43762:SF1">
    <property type="entry name" value="D-ARABINONO-1,4-LACTONE OXIDASE"/>
    <property type="match status" value="1"/>
</dbReference>
<dbReference type="Gene3D" id="3.30.465.10">
    <property type="match status" value="1"/>
</dbReference>
<keyword evidence="3" id="KW-0808">Transferase</keyword>
<feature type="transmembrane region" description="Helical" evidence="1">
    <location>
        <begin position="898"/>
        <end position="921"/>
    </location>
</feature>
<dbReference type="Gene3D" id="3.40.50.150">
    <property type="entry name" value="Vaccinia Virus protein VP39"/>
    <property type="match status" value="1"/>
</dbReference>
<dbReference type="GO" id="GO:0032259">
    <property type="term" value="P:methylation"/>
    <property type="evidence" value="ECO:0007669"/>
    <property type="project" value="UniProtKB-KW"/>
</dbReference>
<name>A0A7D3QV13_9VIRU</name>
<dbReference type="Pfam" id="PF08241">
    <property type="entry name" value="Methyltransf_11"/>
    <property type="match status" value="1"/>
</dbReference>